<sequence>MRSQRHQIVHTVTSVDVEKPADGADAVGRVGVASMFCATFFHPKSGGVLLVFSTRKPKGISQVMDIGAFAVGDVSQQSLAVHLLCGECKPVVATVFSHEAMTSRLFRRVDEQPALFKGTCSRYFHRYMFPVLHGFYSHVAMRAPIRTDVDEIHIRSLADFLPGIGANMLVGSRSSGADESFISLVELFFVAVGDATNFRSFDISVAFQGFHAALTQSDQTNSDQGDRFTAKLQYLVHSAKVFLPKVAR</sequence>
<dbReference type="EMBL" id="AMCI01001389">
    <property type="protein sequence ID" value="EJX05698.1"/>
    <property type="molecule type" value="Genomic_DNA"/>
</dbReference>
<gene>
    <name evidence="1" type="ORF">EVA_06194</name>
</gene>
<name>J9GSQ3_9ZZZZ</name>
<evidence type="ECO:0000313" key="1">
    <source>
        <dbReference type="EMBL" id="EJX05698.1"/>
    </source>
</evidence>
<proteinExistence type="predicted"/>
<reference evidence="1" key="1">
    <citation type="journal article" date="2012" name="PLoS ONE">
        <title>Gene sets for utilization of primary and secondary nutrition supplies in the distal gut of endangered iberian lynx.</title>
        <authorList>
            <person name="Alcaide M."/>
            <person name="Messina E."/>
            <person name="Richter M."/>
            <person name="Bargiela R."/>
            <person name="Peplies J."/>
            <person name="Huws S.A."/>
            <person name="Newbold C.J."/>
            <person name="Golyshin P.N."/>
            <person name="Simon M.A."/>
            <person name="Lopez G."/>
            <person name="Yakimov M.M."/>
            <person name="Ferrer M."/>
        </authorList>
    </citation>
    <scope>NUCLEOTIDE SEQUENCE</scope>
</reference>
<organism evidence="1">
    <name type="scientific">gut metagenome</name>
    <dbReference type="NCBI Taxonomy" id="749906"/>
    <lineage>
        <taxon>unclassified sequences</taxon>
        <taxon>metagenomes</taxon>
        <taxon>organismal metagenomes</taxon>
    </lineage>
</organism>
<protein>
    <submittedName>
        <fullName evidence="1">Uncharacterized protein</fullName>
    </submittedName>
</protein>
<accession>J9GSQ3</accession>
<dbReference type="AlphaFoldDB" id="J9GSQ3"/>
<comment type="caution">
    <text evidence="1">The sequence shown here is derived from an EMBL/GenBank/DDBJ whole genome shotgun (WGS) entry which is preliminary data.</text>
</comment>